<name>A0ABV8QAB3_9MICO</name>
<evidence type="ECO:0000256" key="3">
    <source>
        <dbReference type="ARBA" id="ARBA00023163"/>
    </source>
</evidence>
<dbReference type="InterPro" id="IPR008920">
    <property type="entry name" value="TF_FadR/GntR_C"/>
</dbReference>
<dbReference type="CDD" id="cd07377">
    <property type="entry name" value="WHTH_GntR"/>
    <property type="match status" value="1"/>
</dbReference>
<sequence length="257" mass="27741">MATKAAHLDGDEPADGSDRYRPGYELVAERLLQYIAEQNLRAGDRLPTEQGLADILGTTRNVTREAVKVLAALGRLSVRRGAGIFVASGAAAIGDDELAHYQPTDMEHVLMLLDYRRLIESETARRAATIATPVEVRTIRDAASGSLEVGTADNAEGFAAADEQFHGAVALAAHNVFLQSAVGMVRRYAAQSDVLLFHGSAPGSLAQAGRQHVEIADAIADGDVERATELMTAHVETTQHQFERRIRDRLFNLTGRS</sequence>
<gene>
    <name evidence="6" type="ORF">ACFOYW_17665</name>
</gene>
<accession>A0ABV8QAB3</accession>
<organism evidence="6 7">
    <name type="scientific">Gryllotalpicola reticulitermitis</name>
    <dbReference type="NCBI Taxonomy" id="1184153"/>
    <lineage>
        <taxon>Bacteria</taxon>
        <taxon>Bacillati</taxon>
        <taxon>Actinomycetota</taxon>
        <taxon>Actinomycetes</taxon>
        <taxon>Micrococcales</taxon>
        <taxon>Microbacteriaceae</taxon>
        <taxon>Gryllotalpicola</taxon>
    </lineage>
</organism>
<dbReference type="PANTHER" id="PTHR43537:SF5">
    <property type="entry name" value="UXU OPERON TRANSCRIPTIONAL REGULATOR"/>
    <property type="match status" value="1"/>
</dbReference>
<dbReference type="PANTHER" id="PTHR43537">
    <property type="entry name" value="TRANSCRIPTIONAL REGULATOR, GNTR FAMILY"/>
    <property type="match status" value="1"/>
</dbReference>
<evidence type="ECO:0000256" key="1">
    <source>
        <dbReference type="ARBA" id="ARBA00023015"/>
    </source>
</evidence>
<dbReference type="SUPFAM" id="SSF48008">
    <property type="entry name" value="GntR ligand-binding domain-like"/>
    <property type="match status" value="1"/>
</dbReference>
<feature type="domain" description="HTH gntR-type" evidence="5">
    <location>
        <begin position="21"/>
        <end position="89"/>
    </location>
</feature>
<dbReference type="SUPFAM" id="SSF46785">
    <property type="entry name" value="Winged helix' DNA-binding domain"/>
    <property type="match status" value="1"/>
</dbReference>
<dbReference type="InterPro" id="IPR011711">
    <property type="entry name" value="GntR_C"/>
</dbReference>
<evidence type="ECO:0000259" key="5">
    <source>
        <dbReference type="PROSITE" id="PS50949"/>
    </source>
</evidence>
<evidence type="ECO:0000256" key="4">
    <source>
        <dbReference type="SAM" id="MobiDB-lite"/>
    </source>
</evidence>
<dbReference type="SMART" id="SM00345">
    <property type="entry name" value="HTH_GNTR"/>
    <property type="match status" value="1"/>
</dbReference>
<evidence type="ECO:0000313" key="6">
    <source>
        <dbReference type="EMBL" id="MFC4245200.1"/>
    </source>
</evidence>
<feature type="region of interest" description="Disordered" evidence="4">
    <location>
        <begin position="1"/>
        <end position="20"/>
    </location>
</feature>
<keyword evidence="3" id="KW-0804">Transcription</keyword>
<dbReference type="Gene3D" id="1.20.120.530">
    <property type="entry name" value="GntR ligand-binding domain-like"/>
    <property type="match status" value="1"/>
</dbReference>
<dbReference type="InterPro" id="IPR000524">
    <property type="entry name" value="Tscrpt_reg_HTH_GntR"/>
</dbReference>
<dbReference type="EMBL" id="JBHSCN010000022">
    <property type="protein sequence ID" value="MFC4245200.1"/>
    <property type="molecule type" value="Genomic_DNA"/>
</dbReference>
<comment type="caution">
    <text evidence="6">The sequence shown here is derived from an EMBL/GenBank/DDBJ whole genome shotgun (WGS) entry which is preliminary data.</text>
</comment>
<dbReference type="PROSITE" id="PS50949">
    <property type="entry name" value="HTH_GNTR"/>
    <property type="match status" value="1"/>
</dbReference>
<keyword evidence="1" id="KW-0805">Transcription regulation</keyword>
<dbReference type="Proteomes" id="UP001595900">
    <property type="component" value="Unassembled WGS sequence"/>
</dbReference>
<proteinExistence type="predicted"/>
<keyword evidence="2" id="KW-0238">DNA-binding</keyword>
<dbReference type="Pfam" id="PF00392">
    <property type="entry name" value="GntR"/>
    <property type="match status" value="1"/>
</dbReference>
<keyword evidence="7" id="KW-1185">Reference proteome</keyword>
<evidence type="ECO:0000256" key="2">
    <source>
        <dbReference type="ARBA" id="ARBA00023125"/>
    </source>
</evidence>
<dbReference type="SMART" id="SM00895">
    <property type="entry name" value="FCD"/>
    <property type="match status" value="1"/>
</dbReference>
<dbReference type="InterPro" id="IPR036388">
    <property type="entry name" value="WH-like_DNA-bd_sf"/>
</dbReference>
<reference evidence="7" key="1">
    <citation type="journal article" date="2019" name="Int. J. Syst. Evol. Microbiol.">
        <title>The Global Catalogue of Microorganisms (GCM) 10K type strain sequencing project: providing services to taxonomists for standard genome sequencing and annotation.</title>
        <authorList>
            <consortium name="The Broad Institute Genomics Platform"/>
            <consortium name="The Broad Institute Genome Sequencing Center for Infectious Disease"/>
            <person name="Wu L."/>
            <person name="Ma J."/>
        </authorList>
    </citation>
    <scope>NUCLEOTIDE SEQUENCE [LARGE SCALE GENOMIC DNA]</scope>
    <source>
        <strain evidence="7">CGMCC 1.10363</strain>
    </source>
</reference>
<protein>
    <submittedName>
        <fullName evidence="6">FadR/GntR family transcriptional regulator</fullName>
    </submittedName>
</protein>
<evidence type="ECO:0000313" key="7">
    <source>
        <dbReference type="Proteomes" id="UP001595900"/>
    </source>
</evidence>
<dbReference type="RefSeq" id="WP_390232115.1">
    <property type="nucleotide sequence ID" value="NZ_JBHSCN010000022.1"/>
</dbReference>
<dbReference type="InterPro" id="IPR036390">
    <property type="entry name" value="WH_DNA-bd_sf"/>
</dbReference>
<dbReference type="Pfam" id="PF07729">
    <property type="entry name" value="FCD"/>
    <property type="match status" value="1"/>
</dbReference>
<dbReference type="Gene3D" id="1.10.10.10">
    <property type="entry name" value="Winged helix-like DNA-binding domain superfamily/Winged helix DNA-binding domain"/>
    <property type="match status" value="1"/>
</dbReference>